<evidence type="ECO:0000313" key="2">
    <source>
        <dbReference type="Proteomes" id="UP000002191"/>
    </source>
</evidence>
<organism evidence="1 2">
    <name type="scientific">Pseudodesulfovibrio aespoeensis (strain ATCC 700646 / DSM 10631 / Aspo-2)</name>
    <name type="common">Desulfovibrio aespoeensis</name>
    <dbReference type="NCBI Taxonomy" id="643562"/>
    <lineage>
        <taxon>Bacteria</taxon>
        <taxon>Pseudomonadati</taxon>
        <taxon>Thermodesulfobacteriota</taxon>
        <taxon>Desulfovibrionia</taxon>
        <taxon>Desulfovibrionales</taxon>
        <taxon>Desulfovibrionaceae</taxon>
    </lineage>
</organism>
<reference evidence="2" key="1">
    <citation type="submission" date="2010-12" db="EMBL/GenBank/DDBJ databases">
        <title>Complete sequence of Desulfovibrio aespoeensis Aspo-2.</title>
        <authorList>
            <consortium name="US DOE Joint Genome Institute"/>
            <person name="Lucas S."/>
            <person name="Copeland A."/>
            <person name="Lapidus A."/>
            <person name="Cheng J.-F."/>
            <person name="Goodwin L."/>
            <person name="Pitluck S."/>
            <person name="Chertkov O."/>
            <person name="Misra M."/>
            <person name="Detter J.C."/>
            <person name="Han C."/>
            <person name="Tapia R."/>
            <person name="Land M."/>
            <person name="Hauser L."/>
            <person name="Kyrpides N."/>
            <person name="Ivanova N."/>
            <person name="Ovchinnikova G."/>
            <person name="Pedersen K."/>
            <person name="Jagevall S."/>
            <person name="Hazen T."/>
            <person name="Woyke T."/>
        </authorList>
    </citation>
    <scope>NUCLEOTIDE SEQUENCE [LARGE SCALE GENOMIC DNA]</scope>
    <source>
        <strain evidence="2">ATCC 700646 / DSM 10631 / Aspo-2</strain>
    </source>
</reference>
<sequence length="166" mass="19815">MRDTAKINRITGMSVQERQDALRWYARQTEEFRVNLMTNRFRLFCDLKAKQVDKDLALLEYAALCLVLKSEGFFAEKRYRSKKVLADSEIQLLRKRRTEKAQAIQLRTRKRGQVMERLAKKWGVVVELRENGLSFRDIAVYLKENHQLKVSCGYLHEKFVEWEKKE</sequence>
<dbReference type="KEGG" id="das:Daes_0404"/>
<dbReference type="AlphaFoldDB" id="E6VX22"/>
<accession>E6VX22</accession>
<dbReference type="Proteomes" id="UP000002191">
    <property type="component" value="Chromosome"/>
</dbReference>
<proteinExistence type="predicted"/>
<reference evidence="1 2" key="2">
    <citation type="journal article" date="2014" name="Genome Announc.">
        <title>Complete Genome Sequence of the Subsurface, Mesophilic Sulfate-Reducing Bacterium Desulfovibrio aespoeensis Aspo-2.</title>
        <authorList>
            <person name="Pedersen K."/>
            <person name="Bengtsson A."/>
            <person name="Edlund J."/>
            <person name="Rabe L."/>
            <person name="Hazen T."/>
            <person name="Chakraborty R."/>
            <person name="Goodwin L."/>
            <person name="Shapiro N."/>
        </authorList>
    </citation>
    <scope>NUCLEOTIDE SEQUENCE [LARGE SCALE GENOMIC DNA]</scope>
    <source>
        <strain evidence="2">ATCC 700646 / DSM 10631 / Aspo-2</strain>
    </source>
</reference>
<name>E6VX22_PSEA9</name>
<dbReference type="EMBL" id="CP002431">
    <property type="protein sequence ID" value="ADU61428.1"/>
    <property type="molecule type" value="Genomic_DNA"/>
</dbReference>
<dbReference type="HOGENOM" id="CLU_1600041_0_0_7"/>
<gene>
    <name evidence="1" type="ordered locus">Daes_0404</name>
</gene>
<keyword evidence="2" id="KW-1185">Reference proteome</keyword>
<protein>
    <submittedName>
        <fullName evidence="1">Uncharacterized protein</fullName>
    </submittedName>
</protein>
<evidence type="ECO:0000313" key="1">
    <source>
        <dbReference type="EMBL" id="ADU61428.1"/>
    </source>
</evidence>